<evidence type="ECO:0000313" key="3">
    <source>
        <dbReference type="Proteomes" id="UP001145069"/>
    </source>
</evidence>
<sequence length="206" mass="23294">MQTARRTQNQAWCNFIGTPNIKDVPAHSSLSHFRKYVTPELFYEILFNLIGQALKLDDFLQPTLAGIDSRPVYALVNGYKKKRFNCENKDTCECEKTYSDPDAKVGVQRNKANQNKFFIGYRKHSIVCPTPTGPVVLLSIILPPDTADIDVLLPLVEKLKQIGDLKVDYLVTDLGYFSKEDQATSLIVSPLYPFSFIVVADKPWGF</sequence>
<dbReference type="InterPro" id="IPR002559">
    <property type="entry name" value="Transposase_11"/>
</dbReference>
<accession>A0A9X3WDI8</accession>
<dbReference type="GO" id="GO:0006313">
    <property type="term" value="P:DNA transposition"/>
    <property type="evidence" value="ECO:0007669"/>
    <property type="project" value="InterPro"/>
</dbReference>
<proteinExistence type="predicted"/>
<gene>
    <name evidence="2" type="ORF">NC799_12185</name>
</gene>
<dbReference type="AlphaFoldDB" id="A0A9X3WDI8"/>
<evidence type="ECO:0000313" key="2">
    <source>
        <dbReference type="EMBL" id="MDC3417657.1"/>
    </source>
</evidence>
<dbReference type="Proteomes" id="UP001145069">
    <property type="component" value="Unassembled WGS sequence"/>
</dbReference>
<protein>
    <submittedName>
        <fullName evidence="2">Transposase</fullName>
    </submittedName>
</protein>
<feature type="domain" description="Transposase IS4-like" evidence="1">
    <location>
        <begin position="108"/>
        <end position="181"/>
    </location>
</feature>
<comment type="caution">
    <text evidence="2">The sequence shown here is derived from an EMBL/GenBank/DDBJ whole genome shotgun (WGS) entry which is preliminary data.</text>
</comment>
<reference evidence="2" key="1">
    <citation type="submission" date="2022-06" db="EMBL/GenBank/DDBJ databases">
        <title>Aquibacillus sp. a new bacterium isolated from soil saline samples.</title>
        <authorList>
            <person name="Galisteo C."/>
            <person name="De La Haba R."/>
            <person name="Sanchez-Porro C."/>
            <person name="Ventosa A."/>
        </authorList>
    </citation>
    <scope>NUCLEOTIDE SEQUENCE</scope>
    <source>
        <strain evidence="2">3ASR75-54</strain>
    </source>
</reference>
<name>A0A9X3WDI8_9BACI</name>
<organism evidence="2 3">
    <name type="scientific">Aquibacillus salsiterrae</name>
    <dbReference type="NCBI Taxonomy" id="2950439"/>
    <lineage>
        <taxon>Bacteria</taxon>
        <taxon>Bacillati</taxon>
        <taxon>Bacillota</taxon>
        <taxon>Bacilli</taxon>
        <taxon>Bacillales</taxon>
        <taxon>Bacillaceae</taxon>
        <taxon>Aquibacillus</taxon>
    </lineage>
</organism>
<dbReference type="RefSeq" id="WP_272446728.1">
    <property type="nucleotide sequence ID" value="NZ_JAMQKC010000012.1"/>
</dbReference>
<dbReference type="GO" id="GO:0003677">
    <property type="term" value="F:DNA binding"/>
    <property type="evidence" value="ECO:0007669"/>
    <property type="project" value="InterPro"/>
</dbReference>
<keyword evidence="3" id="KW-1185">Reference proteome</keyword>
<dbReference type="Pfam" id="PF01609">
    <property type="entry name" value="DDE_Tnp_1"/>
    <property type="match status" value="1"/>
</dbReference>
<evidence type="ECO:0000259" key="1">
    <source>
        <dbReference type="Pfam" id="PF01609"/>
    </source>
</evidence>
<dbReference type="GO" id="GO:0004803">
    <property type="term" value="F:transposase activity"/>
    <property type="evidence" value="ECO:0007669"/>
    <property type="project" value="InterPro"/>
</dbReference>
<dbReference type="EMBL" id="JAMQKC010000012">
    <property type="protein sequence ID" value="MDC3417657.1"/>
    <property type="molecule type" value="Genomic_DNA"/>
</dbReference>